<organism evidence="4 5">
    <name type="scientific">Billgrantia gudaonensis</name>
    <dbReference type="NCBI Taxonomy" id="376427"/>
    <lineage>
        <taxon>Bacteria</taxon>
        <taxon>Pseudomonadati</taxon>
        <taxon>Pseudomonadota</taxon>
        <taxon>Gammaproteobacteria</taxon>
        <taxon>Oceanospirillales</taxon>
        <taxon>Halomonadaceae</taxon>
        <taxon>Billgrantia</taxon>
    </lineage>
</organism>
<dbReference type="InterPro" id="IPR043128">
    <property type="entry name" value="Rev_trsase/Diguanyl_cyclase"/>
</dbReference>
<proteinExistence type="predicted"/>
<dbReference type="SMART" id="SM00267">
    <property type="entry name" value="GGDEF"/>
    <property type="match status" value="1"/>
</dbReference>
<feature type="transmembrane region" description="Helical" evidence="1">
    <location>
        <begin position="104"/>
        <end position="122"/>
    </location>
</feature>
<dbReference type="Gene3D" id="3.30.70.270">
    <property type="match status" value="1"/>
</dbReference>
<keyword evidence="1" id="KW-1133">Transmembrane helix</keyword>
<dbReference type="RefSeq" id="WP_176761563.1">
    <property type="nucleotide sequence ID" value="NZ_FNES01000021.1"/>
</dbReference>
<feature type="domain" description="GGDEF" evidence="3">
    <location>
        <begin position="167"/>
        <end position="297"/>
    </location>
</feature>
<dbReference type="CDD" id="cd01948">
    <property type="entry name" value="EAL"/>
    <property type="match status" value="1"/>
</dbReference>
<dbReference type="GO" id="GO:0071111">
    <property type="term" value="F:cyclic-guanylate-specific phosphodiesterase activity"/>
    <property type="evidence" value="ECO:0007669"/>
    <property type="project" value="InterPro"/>
</dbReference>
<evidence type="ECO:0000313" key="5">
    <source>
        <dbReference type="Proteomes" id="UP000198525"/>
    </source>
</evidence>
<dbReference type="EMBL" id="FNES01000021">
    <property type="protein sequence ID" value="SDK61867.1"/>
    <property type="molecule type" value="Genomic_DNA"/>
</dbReference>
<dbReference type="PANTHER" id="PTHR33121:SF79">
    <property type="entry name" value="CYCLIC DI-GMP PHOSPHODIESTERASE PDED-RELATED"/>
    <property type="match status" value="1"/>
</dbReference>
<protein>
    <submittedName>
        <fullName evidence="4">EAL domain, c-di-GMP-specific phosphodiesterase class I (Or its enzymatically inactive variant)</fullName>
    </submittedName>
</protein>
<evidence type="ECO:0000259" key="3">
    <source>
        <dbReference type="PROSITE" id="PS50887"/>
    </source>
</evidence>
<dbReference type="InterPro" id="IPR000160">
    <property type="entry name" value="GGDEF_dom"/>
</dbReference>
<dbReference type="SUPFAM" id="SSF141868">
    <property type="entry name" value="EAL domain-like"/>
    <property type="match status" value="1"/>
</dbReference>
<feature type="transmembrane region" description="Helical" evidence="1">
    <location>
        <begin position="28"/>
        <end position="47"/>
    </location>
</feature>
<dbReference type="Pfam" id="PF00563">
    <property type="entry name" value="EAL"/>
    <property type="match status" value="1"/>
</dbReference>
<keyword evidence="5" id="KW-1185">Reference proteome</keyword>
<reference evidence="4 5" key="1">
    <citation type="submission" date="2016-10" db="EMBL/GenBank/DDBJ databases">
        <authorList>
            <person name="de Groot N.N."/>
        </authorList>
    </citation>
    <scope>NUCLEOTIDE SEQUENCE [LARGE SCALE GENOMIC DNA]</scope>
    <source>
        <strain evidence="4 5">CGMCC 1.6133</strain>
    </source>
</reference>
<dbReference type="PROSITE" id="PS50883">
    <property type="entry name" value="EAL"/>
    <property type="match status" value="1"/>
</dbReference>
<dbReference type="InterPro" id="IPR035919">
    <property type="entry name" value="EAL_sf"/>
</dbReference>
<dbReference type="SUPFAM" id="SSF55073">
    <property type="entry name" value="Nucleotide cyclase"/>
    <property type="match status" value="1"/>
</dbReference>
<evidence type="ECO:0000313" key="4">
    <source>
        <dbReference type="EMBL" id="SDK61867.1"/>
    </source>
</evidence>
<evidence type="ECO:0000256" key="1">
    <source>
        <dbReference type="SAM" id="Phobius"/>
    </source>
</evidence>
<dbReference type="Pfam" id="PF00990">
    <property type="entry name" value="GGDEF"/>
    <property type="match status" value="1"/>
</dbReference>
<feature type="transmembrane region" description="Helical" evidence="1">
    <location>
        <begin position="59"/>
        <end position="84"/>
    </location>
</feature>
<dbReference type="Gene3D" id="3.20.20.450">
    <property type="entry name" value="EAL domain"/>
    <property type="match status" value="1"/>
</dbReference>
<feature type="domain" description="EAL" evidence="2">
    <location>
        <begin position="305"/>
        <end position="553"/>
    </location>
</feature>
<dbReference type="STRING" id="376427.SAMN04487954_12118"/>
<dbReference type="Proteomes" id="UP000198525">
    <property type="component" value="Unassembled WGS sequence"/>
</dbReference>
<accession>A0A1G9DDH5</accession>
<dbReference type="PROSITE" id="PS50887">
    <property type="entry name" value="GGDEF"/>
    <property type="match status" value="1"/>
</dbReference>
<dbReference type="SMART" id="SM00052">
    <property type="entry name" value="EAL"/>
    <property type="match status" value="1"/>
</dbReference>
<keyword evidence="1" id="KW-0472">Membrane</keyword>
<dbReference type="InterPro" id="IPR001633">
    <property type="entry name" value="EAL_dom"/>
</dbReference>
<sequence length="561" mass="61329">MGAYSRLWGERSYRPAWEVRGPSFTRELGRVAVLVAVLAMGTLIVYVTGGTRFSYPYLMLIPVLLAAAWYGLPGALMAALLAGLAMAATPLNVATGEAQGTLNWLIRLGLYLVIGGFAGWLFSRLRNTHAERDVAARTDPRVGLPNQVAMEEDLAGLLADSQCRDGKTVGLILVRIADITDILEAMGADASDELVSAMSRRIARLDGVRGIYRYSAAELMLLLWPVDRDGLELAAERLVELGEDNLPVKGIPARVQLVLGSSLPEESRSPEELVREARMALLAAAEMHRSHCHYRPEFTQRTVQTIKMIASVRHGLEQGEFLLHYQPKLRLADASVCGCEALIRWRGEDGRLIPPGLFMPKVENTTLIEPVTRFVASEACGFAKRFAGTVSINVSARNLQDASLLGEIEALIERTGLMPSQLEVEITETALMNDLTAARQALARLRSFGIGVSIDDFGTGFASFEYLRHLPITGLKIDRAFVDGLGDDERSRKLMACLIDVGHALGLEVTAEGVETQEQHGILRELGCDLAQGFLYTKALPAEQLLAWQRDHAAKIDASRS</sequence>
<dbReference type="InterPro" id="IPR050706">
    <property type="entry name" value="Cyclic-di-GMP_PDE-like"/>
</dbReference>
<name>A0A1G9DDH5_9GAMM</name>
<gene>
    <name evidence="4" type="ORF">SAMN04487954_12118</name>
</gene>
<evidence type="ECO:0000259" key="2">
    <source>
        <dbReference type="PROSITE" id="PS50883"/>
    </source>
</evidence>
<keyword evidence="1" id="KW-0812">Transmembrane</keyword>
<dbReference type="InterPro" id="IPR029787">
    <property type="entry name" value="Nucleotide_cyclase"/>
</dbReference>
<dbReference type="PANTHER" id="PTHR33121">
    <property type="entry name" value="CYCLIC DI-GMP PHOSPHODIESTERASE PDEF"/>
    <property type="match status" value="1"/>
</dbReference>
<dbReference type="AlphaFoldDB" id="A0A1G9DDH5"/>